<dbReference type="AlphaFoldDB" id="A0A2X3XZ02"/>
<sequence>MNNRSKRIASQLPNGYDKDMMKLKPNLLCLYQADHPDEIHFFQQVAQHFDDLFQIVVLEKTKEVSWSDYQGILSLTNEPYPLPVCSLTDFHLETIWEDPLALLALQKKLLHFYSTIQYSPLDDLPFHFSYCDIKGQVLYDNLKSDTGFAAFGSEAQDIEDWLIADLEQSSTHTLHFQIPNDSFDQILMQTYEMLYDAKGAPRGILQQVQDIRPLLNSYLENSGQAIVGWSDVTSGASIKNNLLDD</sequence>
<dbReference type="KEGG" id="sfer:NCTC12278_00970"/>
<dbReference type="EMBL" id="LS483343">
    <property type="protein sequence ID" value="SQF40401.1"/>
    <property type="molecule type" value="Genomic_DNA"/>
</dbReference>
<proteinExistence type="predicted"/>
<evidence type="ECO:0000313" key="2">
    <source>
        <dbReference type="Proteomes" id="UP000249495"/>
    </source>
</evidence>
<dbReference type="Proteomes" id="UP000249495">
    <property type="component" value="Chromosome 1"/>
</dbReference>
<keyword evidence="2" id="KW-1185">Reference proteome</keyword>
<protein>
    <submittedName>
        <fullName evidence="1">Na+ driven multidrug efflux pump</fullName>
    </submittedName>
</protein>
<evidence type="ECO:0000313" key="1">
    <source>
        <dbReference type="EMBL" id="SQF40401.1"/>
    </source>
</evidence>
<dbReference type="STRING" id="1123303.GCA_000372425_00498"/>
<name>A0A2X3XZ02_9STRE</name>
<reference evidence="1 2" key="1">
    <citation type="submission" date="2018-06" db="EMBL/GenBank/DDBJ databases">
        <authorList>
            <consortium name="Pathogen Informatics"/>
            <person name="Doyle S."/>
        </authorList>
    </citation>
    <scope>NUCLEOTIDE SEQUENCE [LARGE SCALE GENOMIC DNA]</scope>
    <source>
        <strain evidence="1 2">NCTC12278</strain>
    </source>
</reference>
<organism evidence="1 2">
    <name type="scientific">Streptococcus ferus</name>
    <dbReference type="NCBI Taxonomy" id="1345"/>
    <lineage>
        <taxon>Bacteria</taxon>
        <taxon>Bacillati</taxon>
        <taxon>Bacillota</taxon>
        <taxon>Bacilli</taxon>
        <taxon>Lactobacillales</taxon>
        <taxon>Streptococcaceae</taxon>
        <taxon>Streptococcus</taxon>
    </lineage>
</organism>
<dbReference type="RefSeq" id="WP_018029827.1">
    <property type="nucleotide sequence ID" value="NZ_CAMCCF010000001.1"/>
</dbReference>
<dbReference type="OrthoDB" id="2230068at2"/>
<gene>
    <name evidence="1" type="ORF">NCTC12278_00970</name>
</gene>
<accession>A0A2X3XZ02</accession>